<dbReference type="OrthoDB" id="150181at2"/>
<proteinExistence type="predicted"/>
<evidence type="ECO:0000313" key="4">
    <source>
        <dbReference type="Proteomes" id="UP000320390"/>
    </source>
</evidence>
<reference evidence="3 4" key="1">
    <citation type="submission" date="2019-02" db="EMBL/GenBank/DDBJ databases">
        <title>Deep-cultivation of Planctomycetes and their phenomic and genomic characterization uncovers novel biology.</title>
        <authorList>
            <person name="Wiegand S."/>
            <person name="Jogler M."/>
            <person name="Boedeker C."/>
            <person name="Pinto D."/>
            <person name="Vollmers J."/>
            <person name="Rivas-Marin E."/>
            <person name="Kohn T."/>
            <person name="Peeters S.H."/>
            <person name="Heuer A."/>
            <person name="Rast P."/>
            <person name="Oberbeckmann S."/>
            <person name="Bunk B."/>
            <person name="Jeske O."/>
            <person name="Meyerdierks A."/>
            <person name="Storesund J.E."/>
            <person name="Kallscheuer N."/>
            <person name="Luecker S."/>
            <person name="Lage O.M."/>
            <person name="Pohl T."/>
            <person name="Merkel B.J."/>
            <person name="Hornburger P."/>
            <person name="Mueller R.-W."/>
            <person name="Bruemmer F."/>
            <person name="Labrenz M."/>
            <person name="Spormann A.M."/>
            <person name="Op den Camp H."/>
            <person name="Overmann J."/>
            <person name="Amann R."/>
            <person name="Jetten M.S.M."/>
            <person name="Mascher T."/>
            <person name="Medema M.H."/>
            <person name="Devos D.P."/>
            <person name="Kaster A.-K."/>
            <person name="Ovreas L."/>
            <person name="Rohde M."/>
            <person name="Galperin M.Y."/>
            <person name="Jogler C."/>
        </authorList>
    </citation>
    <scope>NUCLEOTIDE SEQUENCE [LARGE SCALE GENOMIC DNA]</scope>
    <source>
        <strain evidence="3 4">Poly30</strain>
    </source>
</reference>
<dbReference type="EMBL" id="CP036434">
    <property type="protein sequence ID" value="QDV07386.1"/>
    <property type="molecule type" value="Genomic_DNA"/>
</dbReference>
<dbReference type="Proteomes" id="UP000320390">
    <property type="component" value="Chromosome"/>
</dbReference>
<accession>A0A518ETH3</accession>
<evidence type="ECO:0000259" key="2">
    <source>
        <dbReference type="Pfam" id="PF13625"/>
    </source>
</evidence>
<evidence type="ECO:0000313" key="3">
    <source>
        <dbReference type="EMBL" id="QDV07386.1"/>
    </source>
</evidence>
<feature type="region of interest" description="Disordered" evidence="1">
    <location>
        <begin position="1"/>
        <end position="27"/>
    </location>
</feature>
<keyword evidence="4" id="KW-1185">Reference proteome</keyword>
<evidence type="ECO:0000256" key="1">
    <source>
        <dbReference type="SAM" id="MobiDB-lite"/>
    </source>
</evidence>
<feature type="domain" description="Helicase XPB/Ssl2 N-terminal" evidence="2">
    <location>
        <begin position="547"/>
        <end position="664"/>
    </location>
</feature>
<dbReference type="Pfam" id="PF13625">
    <property type="entry name" value="Helicase_C_3"/>
    <property type="match status" value="1"/>
</dbReference>
<protein>
    <recommendedName>
        <fullName evidence="2">Helicase XPB/Ssl2 N-terminal domain-containing protein</fullName>
    </recommendedName>
</protein>
<dbReference type="RefSeq" id="WP_145198371.1">
    <property type="nucleotide sequence ID" value="NZ_CP036434.1"/>
</dbReference>
<name>A0A518ETH3_9BACT</name>
<dbReference type="AlphaFoldDB" id="A0A518ETH3"/>
<sequence length="701" mass="78522">MAPKHRVLRARTGPDREGPPSAKIVGPRGGANGLTVVVALKRLRKAELAQSFQFWAGDSTAPPPARVADLRNKLADWMTDPERVAARSAELSGNERSVLDAFLSAPRHRRTRDDLDSAISGETQNEVDSLKRAGLVFDDEAKEEGVPAWVIPVDLANTLLVQSMEKNVGTTSRVLTLKGHLEKTYAGSEAARPMSPARLRATFKMYANEAAAVARVERLPEGLRDLVGKVVLEFGGLLPRRFFERMETELPHWNQRRWAKILEESLVGTATRMELSRYGIAHDDDTLIVFNEVTFAWFKRVAVPSDPDAPHDDASLGVDLVANISRFLAYIIDHAVRFTVKGEIFKTTEKRILTELIPNPGRELERAEVLEFIFRFCRTHGLIEVTGQRTFKLTSAGREWEAQPLEEKVGGLFAYVHRDVDEPHQALHHPTMRQLLATMCKRLEVGVWYDIMYLPFLARNSYLTQLDALGLAEQCQELGSDVTPQEDLQRLAWSLVNWVRKRLYLLGIVDLGYDAKGHPVAMRLTRIGARVLGMGDPGSDAVGLGRLIVTPDMEIMLFSEPGSDDSTLTHELDRFADRVKDGAMRQFKLGERSVHRGLVEGMTLGRMVETLTNNARTPVPQNVLMSMRGWALNAGVMMLDKDHVVHAADPALLARFARDAGVRPFIKSTLSDRSVQLKTKTSRARYRTLFRDLDYLVEVDD</sequence>
<organism evidence="3 4">
    <name type="scientific">Saltatorellus ferox</name>
    <dbReference type="NCBI Taxonomy" id="2528018"/>
    <lineage>
        <taxon>Bacteria</taxon>
        <taxon>Pseudomonadati</taxon>
        <taxon>Planctomycetota</taxon>
        <taxon>Planctomycetia</taxon>
        <taxon>Planctomycetia incertae sedis</taxon>
        <taxon>Saltatorellus</taxon>
    </lineage>
</organism>
<gene>
    <name evidence="3" type="ORF">Poly30_29100</name>
</gene>
<dbReference type="InterPro" id="IPR032830">
    <property type="entry name" value="XPB/Ssl2_N"/>
</dbReference>